<dbReference type="InterPro" id="IPR029058">
    <property type="entry name" value="AB_hydrolase_fold"/>
</dbReference>
<dbReference type="PRINTS" id="PR00111">
    <property type="entry name" value="ABHYDROLASE"/>
</dbReference>
<accession>A0A1K0INX8</accession>
<dbReference type="RefSeq" id="WP_340529124.1">
    <property type="nucleotide sequence ID" value="NZ_FMSH01000458.1"/>
</dbReference>
<dbReference type="PANTHER" id="PTHR43433">
    <property type="entry name" value="HYDROLASE, ALPHA/BETA FOLD FAMILY PROTEIN"/>
    <property type="match status" value="1"/>
</dbReference>
<dbReference type="InterPro" id="IPR000073">
    <property type="entry name" value="AB_hydrolase_1"/>
</dbReference>
<organism evidence="2">
    <name type="scientific">Cupriavidus necator</name>
    <name type="common">Alcaligenes eutrophus</name>
    <name type="synonym">Ralstonia eutropha</name>
    <dbReference type="NCBI Taxonomy" id="106590"/>
    <lineage>
        <taxon>Bacteria</taxon>
        <taxon>Pseudomonadati</taxon>
        <taxon>Pseudomonadota</taxon>
        <taxon>Betaproteobacteria</taxon>
        <taxon>Burkholderiales</taxon>
        <taxon>Burkholderiaceae</taxon>
        <taxon>Cupriavidus</taxon>
    </lineage>
</organism>
<feature type="domain" description="AB hydrolase-1" evidence="1">
    <location>
        <begin position="22"/>
        <end position="244"/>
    </location>
</feature>
<dbReference type="NCBIfam" id="TIGR02427">
    <property type="entry name" value="protocat_pcaD"/>
    <property type="match status" value="1"/>
</dbReference>
<reference evidence="2" key="1">
    <citation type="submission" date="2016-09" db="EMBL/GenBank/DDBJ databases">
        <authorList>
            <person name="Capua I."/>
            <person name="De Benedictis P."/>
            <person name="Joannis T."/>
            <person name="Lombin L.H."/>
            <person name="Cattoli G."/>
        </authorList>
    </citation>
    <scope>NUCLEOTIDE SEQUENCE</scope>
    <source>
        <strain evidence="2">B9</strain>
    </source>
</reference>
<evidence type="ECO:0000313" key="2">
    <source>
        <dbReference type="EMBL" id="SCU92238.1"/>
    </source>
</evidence>
<proteinExistence type="predicted"/>
<protein>
    <submittedName>
        <fullName evidence="2">3-oxoadipate enol-lactonase 2</fullName>
        <ecNumber evidence="2">3.1.1.24</ecNumber>
    </submittedName>
</protein>
<sequence>MRFATRDGLRLHYELHGPAGAPVLVLSNSLGTTLSMWDPQMPALLERLRVLRYDTRGHGASGVPAAPFGMAELGADVLAVMDHAGVEHAHFCGLSMGGMTGIWLARHHPERFGRFVLANTAALIGPASGWNTRIERVRNEGMAEIAGGVLARWFTPAALAGDPARMAPVLDMLATTDPDGYIANCAAVRDADLRGLLPGIRSRVLVIAGVQDAATTPEQGRELARGIADAEYLALNAAHLSNWELPEAFSHAVIRFLSQA</sequence>
<evidence type="ECO:0000259" key="1">
    <source>
        <dbReference type="Pfam" id="PF00561"/>
    </source>
</evidence>
<dbReference type="EC" id="3.1.1.24" evidence="2"/>
<dbReference type="Pfam" id="PF00561">
    <property type="entry name" value="Abhydrolase_1"/>
    <property type="match status" value="1"/>
</dbReference>
<dbReference type="InterPro" id="IPR026968">
    <property type="entry name" value="PcaD/CatD"/>
</dbReference>
<dbReference type="SUPFAM" id="SSF53474">
    <property type="entry name" value="alpha/beta-Hydrolases"/>
    <property type="match status" value="1"/>
</dbReference>
<name>A0A1K0INX8_CUPNE</name>
<dbReference type="AlphaFoldDB" id="A0A1K0INX8"/>
<keyword evidence="2" id="KW-0378">Hydrolase</keyword>
<dbReference type="Gene3D" id="3.40.50.1820">
    <property type="entry name" value="alpha/beta hydrolase"/>
    <property type="match status" value="1"/>
</dbReference>
<dbReference type="GO" id="GO:0047570">
    <property type="term" value="F:3-oxoadipate enol-lactonase activity"/>
    <property type="evidence" value="ECO:0007669"/>
    <property type="project" value="UniProtKB-EC"/>
</dbReference>
<dbReference type="PANTHER" id="PTHR43433:SF5">
    <property type="entry name" value="AB HYDROLASE-1 DOMAIN-CONTAINING PROTEIN"/>
    <property type="match status" value="1"/>
</dbReference>
<dbReference type="EMBL" id="FMSH01000458">
    <property type="protein sequence ID" value="SCU92238.1"/>
    <property type="molecule type" value="Genomic_DNA"/>
</dbReference>
<dbReference type="InterPro" id="IPR050471">
    <property type="entry name" value="AB_hydrolase"/>
</dbReference>
<gene>
    <name evidence="2" type="primary">catD</name>
    <name evidence="2" type="ORF">CNECB9_5100006</name>
</gene>
<dbReference type="GO" id="GO:0042952">
    <property type="term" value="P:beta-ketoadipate pathway"/>
    <property type="evidence" value="ECO:0007669"/>
    <property type="project" value="InterPro"/>
</dbReference>